<dbReference type="EMBL" id="JABEQP010000004">
    <property type="protein sequence ID" value="MBB2197439.1"/>
    <property type="molecule type" value="Genomic_DNA"/>
</dbReference>
<evidence type="ECO:0000313" key="2">
    <source>
        <dbReference type="EMBL" id="MBB2197439.1"/>
    </source>
</evidence>
<accession>A0A7W4PID1</accession>
<keyword evidence="1" id="KW-1133">Transmembrane helix</keyword>
<feature type="transmembrane region" description="Helical" evidence="1">
    <location>
        <begin position="31"/>
        <end position="52"/>
    </location>
</feature>
<reference evidence="2 3" key="1">
    <citation type="submission" date="2020-04" db="EMBL/GenBank/DDBJ databases">
        <title>Description of novel Gluconacetobacter.</title>
        <authorList>
            <person name="Sombolestani A."/>
        </authorList>
    </citation>
    <scope>NUCLEOTIDE SEQUENCE [LARGE SCALE GENOMIC DNA]</scope>
    <source>
        <strain evidence="2 3">LMG 22058</strain>
    </source>
</reference>
<name>A0A7W4PID1_9PROT</name>
<organism evidence="2 3">
    <name type="scientific">Gluconacetobacter dulcium</name>
    <dbReference type="NCBI Taxonomy" id="2729096"/>
    <lineage>
        <taxon>Bacteria</taxon>
        <taxon>Pseudomonadati</taxon>
        <taxon>Pseudomonadota</taxon>
        <taxon>Alphaproteobacteria</taxon>
        <taxon>Acetobacterales</taxon>
        <taxon>Acetobacteraceae</taxon>
        <taxon>Gluconacetobacter</taxon>
    </lineage>
</organism>
<gene>
    <name evidence="2" type="ORF">HLH44_08195</name>
</gene>
<evidence type="ECO:0000256" key="1">
    <source>
        <dbReference type="SAM" id="Phobius"/>
    </source>
</evidence>
<dbReference type="AlphaFoldDB" id="A0A7W4PID1"/>
<protein>
    <submittedName>
        <fullName evidence="2">Uncharacterized protein</fullName>
    </submittedName>
</protein>
<sequence>MYVDYGVDRSCRVNMRRSVNAARVEAGRRRLAYVTALVALLAVGGGCGTAVARGSSNGGTNTTAHIGDDGLHCPAGPVHIAEIQAITRQNNAADPNLPLGEASIEICATDATKFTDVVTRGTPDGGAAGGLMGQKTGVDGTLQIRGRTAQMDATVYVPLAAADMAQCSLQDDGQQQDGAGNGTCRPHGFVASFAGTWVFSPGKWQSFQAGADSSGNPIVLAVRILNGPVE</sequence>
<keyword evidence="1" id="KW-0812">Transmembrane</keyword>
<dbReference type="RefSeq" id="WP_183008843.1">
    <property type="nucleotide sequence ID" value="NZ_JABEQP010000004.1"/>
</dbReference>
<proteinExistence type="predicted"/>
<keyword evidence="1" id="KW-0472">Membrane</keyword>
<comment type="caution">
    <text evidence="2">The sequence shown here is derived from an EMBL/GenBank/DDBJ whole genome shotgun (WGS) entry which is preliminary data.</text>
</comment>
<evidence type="ECO:0000313" key="3">
    <source>
        <dbReference type="Proteomes" id="UP000530320"/>
    </source>
</evidence>
<dbReference type="Proteomes" id="UP000530320">
    <property type="component" value="Unassembled WGS sequence"/>
</dbReference>